<organism evidence="1">
    <name type="scientific">marine sediment metagenome</name>
    <dbReference type="NCBI Taxonomy" id="412755"/>
    <lineage>
        <taxon>unclassified sequences</taxon>
        <taxon>metagenomes</taxon>
        <taxon>ecological metagenomes</taxon>
    </lineage>
</organism>
<comment type="caution">
    <text evidence="1">The sequence shown here is derived from an EMBL/GenBank/DDBJ whole genome shotgun (WGS) entry which is preliminary data.</text>
</comment>
<sequence>MEGKKAKVTKKKLTESLYYWFSGYLTEKEVKKTAKELGFRIWRREDFKKIFKELFVFNMWLIIHTCENVFDDENKRNECLDIFHNLVYNRNIDNNEISFINWKSSIASRYIEYSKAMKTEHPSTPLWVVAEILNRNLFGEVRKDLSFQLKVIAHIGLFEKYLGEVLLKYDIE</sequence>
<dbReference type="EMBL" id="BARW01033821">
    <property type="protein sequence ID" value="GAJ13843.1"/>
    <property type="molecule type" value="Genomic_DNA"/>
</dbReference>
<feature type="non-terminal residue" evidence="1">
    <location>
        <position position="172"/>
    </location>
</feature>
<proteinExistence type="predicted"/>
<evidence type="ECO:0000313" key="1">
    <source>
        <dbReference type="EMBL" id="GAJ13843.1"/>
    </source>
</evidence>
<protein>
    <submittedName>
        <fullName evidence="1">Uncharacterized protein</fullName>
    </submittedName>
</protein>
<accession>X1U8G0</accession>
<reference evidence="1" key="1">
    <citation type="journal article" date="2014" name="Front. Microbiol.">
        <title>High frequency of phylogenetically diverse reductive dehalogenase-homologous genes in deep subseafloor sedimentary metagenomes.</title>
        <authorList>
            <person name="Kawai M."/>
            <person name="Futagami T."/>
            <person name="Toyoda A."/>
            <person name="Takaki Y."/>
            <person name="Nishi S."/>
            <person name="Hori S."/>
            <person name="Arai W."/>
            <person name="Tsubouchi T."/>
            <person name="Morono Y."/>
            <person name="Uchiyama I."/>
            <person name="Ito T."/>
            <person name="Fujiyama A."/>
            <person name="Inagaki F."/>
            <person name="Takami H."/>
        </authorList>
    </citation>
    <scope>NUCLEOTIDE SEQUENCE</scope>
    <source>
        <strain evidence="1">Expedition CK06-06</strain>
    </source>
</reference>
<name>X1U8G0_9ZZZZ</name>
<gene>
    <name evidence="1" type="ORF">S12H4_53177</name>
</gene>
<dbReference type="AlphaFoldDB" id="X1U8G0"/>